<organism evidence="1 2">
    <name type="scientific">Myceligenerans pegani</name>
    <dbReference type="NCBI Taxonomy" id="2776917"/>
    <lineage>
        <taxon>Bacteria</taxon>
        <taxon>Bacillati</taxon>
        <taxon>Actinomycetota</taxon>
        <taxon>Actinomycetes</taxon>
        <taxon>Micrococcales</taxon>
        <taxon>Promicromonosporaceae</taxon>
        <taxon>Myceligenerans</taxon>
    </lineage>
</organism>
<reference evidence="1 2" key="1">
    <citation type="submission" date="2020-10" db="EMBL/GenBank/DDBJ databases">
        <title>Myceligenerans pegani sp. nov., an endophytic actinomycete isolated from Peganum harmala L. in Xinjiang, China.</title>
        <authorList>
            <person name="Xin L."/>
        </authorList>
    </citation>
    <scope>NUCLEOTIDE SEQUENCE [LARGE SCALE GENOMIC DNA]</scope>
    <source>
        <strain evidence="1 2">TRM65318</strain>
    </source>
</reference>
<keyword evidence="2" id="KW-1185">Reference proteome</keyword>
<sequence length="231" mass="24015">MVTDSDDPLRDALPDAIAAGGLALAASGSPIAAFLSGMTPIVTKALGLAMGEWSTAANKRAEALLHETADAMGGEQAMAEAINSNPTRRELTADTVVASAKVRLPSGVRAMGRALAEGLLHDGTPPDVARFTIEALQAIQPIDAAVLDRISQIDGTSPNDMRVAMPHFVPVLPQILARLNREGLIEENPPKNVIASPGGPPNAYRLTLFGRSALDRLHDAGYDGASDALDA</sequence>
<proteinExistence type="predicted"/>
<evidence type="ECO:0000313" key="2">
    <source>
        <dbReference type="Proteomes" id="UP000625527"/>
    </source>
</evidence>
<comment type="caution">
    <text evidence="1">The sequence shown here is derived from an EMBL/GenBank/DDBJ whole genome shotgun (WGS) entry which is preliminary data.</text>
</comment>
<dbReference type="Proteomes" id="UP000625527">
    <property type="component" value="Unassembled WGS sequence"/>
</dbReference>
<protein>
    <recommendedName>
        <fullName evidence="3">DUF4393 domain-containing protein</fullName>
    </recommendedName>
</protein>
<dbReference type="EMBL" id="JADAQT010000078">
    <property type="protein sequence ID" value="MBE1876164.1"/>
    <property type="molecule type" value="Genomic_DNA"/>
</dbReference>
<accession>A0ABR9MXN9</accession>
<dbReference type="RefSeq" id="WP_192862718.1">
    <property type="nucleotide sequence ID" value="NZ_JADAQT010000078.1"/>
</dbReference>
<name>A0ABR9MXN9_9MICO</name>
<gene>
    <name evidence="1" type="ORF">IHE71_10645</name>
</gene>
<evidence type="ECO:0000313" key="1">
    <source>
        <dbReference type="EMBL" id="MBE1876164.1"/>
    </source>
</evidence>
<evidence type="ECO:0008006" key="3">
    <source>
        <dbReference type="Google" id="ProtNLM"/>
    </source>
</evidence>